<evidence type="ECO:0000313" key="4">
    <source>
        <dbReference type="Proteomes" id="UP000578112"/>
    </source>
</evidence>
<feature type="chain" id="PRO_5038993100" evidence="1">
    <location>
        <begin position="37"/>
        <end position="165"/>
    </location>
</feature>
<feature type="signal peptide" evidence="1">
    <location>
        <begin position="1"/>
        <end position="36"/>
    </location>
</feature>
<dbReference type="Pfam" id="PF00188">
    <property type="entry name" value="CAP"/>
    <property type="match status" value="1"/>
</dbReference>
<dbReference type="Gene3D" id="3.40.33.10">
    <property type="entry name" value="CAP"/>
    <property type="match status" value="1"/>
</dbReference>
<accession>A0A7W7MU43</accession>
<dbReference type="EMBL" id="JACHNH010000001">
    <property type="protein sequence ID" value="MBB4766174.1"/>
    <property type="molecule type" value="Genomic_DNA"/>
</dbReference>
<name>A0A7W7MU43_9ACTN</name>
<dbReference type="CDD" id="cd05379">
    <property type="entry name" value="CAP_bacterial"/>
    <property type="match status" value="1"/>
</dbReference>
<dbReference type="InterPro" id="IPR035940">
    <property type="entry name" value="CAP_sf"/>
</dbReference>
<dbReference type="AlphaFoldDB" id="A0A7W7MU43"/>
<reference evidence="3 4" key="1">
    <citation type="submission" date="2020-08" db="EMBL/GenBank/DDBJ databases">
        <title>Sequencing the genomes of 1000 actinobacteria strains.</title>
        <authorList>
            <person name="Klenk H.-P."/>
        </authorList>
    </citation>
    <scope>NUCLEOTIDE SEQUENCE [LARGE SCALE GENOMIC DNA]</scope>
    <source>
        <strain evidence="3 4">DSM 43149</strain>
    </source>
</reference>
<dbReference type="SUPFAM" id="SSF55797">
    <property type="entry name" value="PR-1-like"/>
    <property type="match status" value="1"/>
</dbReference>
<dbReference type="RefSeq" id="WP_239087686.1">
    <property type="nucleotide sequence ID" value="NZ_BOMK01000051.1"/>
</dbReference>
<dbReference type="PANTHER" id="PTHR31157">
    <property type="entry name" value="SCP DOMAIN-CONTAINING PROTEIN"/>
    <property type="match status" value="1"/>
</dbReference>
<evidence type="ECO:0000259" key="2">
    <source>
        <dbReference type="Pfam" id="PF00188"/>
    </source>
</evidence>
<sequence>MGRKTVRKVVSTVGVMVAGIGASLVATVVTAAPAQAAPVATSTLQTQLVTYTNNTRVRAGCKAIRVDARLLKAARGHSAYQARTKKMSHIGSGGSTFIQRGKAAGFANPRSENVAYGYRTASETMKRWMASPGHRANIVDCKAKTFAVGVAYATDGAPYYTQMFG</sequence>
<evidence type="ECO:0000256" key="1">
    <source>
        <dbReference type="SAM" id="SignalP"/>
    </source>
</evidence>
<feature type="domain" description="SCP" evidence="2">
    <location>
        <begin position="50"/>
        <end position="164"/>
    </location>
</feature>
<gene>
    <name evidence="3" type="ORF">BJ971_006730</name>
</gene>
<protein>
    <submittedName>
        <fullName evidence="3">Uncharacterized protein YkwD</fullName>
    </submittedName>
</protein>
<dbReference type="Proteomes" id="UP000578112">
    <property type="component" value="Unassembled WGS sequence"/>
</dbReference>
<keyword evidence="4" id="KW-1185">Reference proteome</keyword>
<keyword evidence="1" id="KW-0732">Signal</keyword>
<evidence type="ECO:0000313" key="3">
    <source>
        <dbReference type="EMBL" id="MBB4766174.1"/>
    </source>
</evidence>
<comment type="caution">
    <text evidence="3">The sequence shown here is derived from an EMBL/GenBank/DDBJ whole genome shotgun (WGS) entry which is preliminary data.</text>
</comment>
<dbReference type="InterPro" id="IPR014044">
    <property type="entry name" value="CAP_dom"/>
</dbReference>
<organism evidence="3 4">
    <name type="scientific">Actinoplanes digitatis</name>
    <dbReference type="NCBI Taxonomy" id="1868"/>
    <lineage>
        <taxon>Bacteria</taxon>
        <taxon>Bacillati</taxon>
        <taxon>Actinomycetota</taxon>
        <taxon>Actinomycetes</taxon>
        <taxon>Micromonosporales</taxon>
        <taxon>Micromonosporaceae</taxon>
        <taxon>Actinoplanes</taxon>
    </lineage>
</organism>
<dbReference type="PANTHER" id="PTHR31157:SF1">
    <property type="entry name" value="SCP DOMAIN-CONTAINING PROTEIN"/>
    <property type="match status" value="1"/>
</dbReference>
<proteinExistence type="predicted"/>